<gene>
    <name evidence="1" type="ORF">V1477_021037</name>
</gene>
<protein>
    <submittedName>
        <fullName evidence="1">Uncharacterized protein</fullName>
    </submittedName>
</protein>
<dbReference type="EMBL" id="JAYRBN010000117">
    <property type="protein sequence ID" value="KAL2719890.1"/>
    <property type="molecule type" value="Genomic_DNA"/>
</dbReference>
<keyword evidence="2" id="KW-1185">Reference proteome</keyword>
<sequence>MIKSACTMKRFIDFRYSVSAETPLNYSLNIQRTFKSSCRPYIVSLNSYPTMKRYRDEYEKKKRGNVWINVPNCSSDYSRHKYSDVSSISKYCLFRNTIQLTDELFS</sequence>
<dbReference type="Proteomes" id="UP001607303">
    <property type="component" value="Unassembled WGS sequence"/>
</dbReference>
<dbReference type="AlphaFoldDB" id="A0ABD2AJ79"/>
<comment type="caution">
    <text evidence="1">The sequence shown here is derived from an EMBL/GenBank/DDBJ whole genome shotgun (WGS) entry which is preliminary data.</text>
</comment>
<name>A0ABD2AJ79_VESMC</name>
<accession>A0ABD2AJ79</accession>
<proteinExistence type="predicted"/>
<evidence type="ECO:0000313" key="1">
    <source>
        <dbReference type="EMBL" id="KAL2719890.1"/>
    </source>
</evidence>
<evidence type="ECO:0000313" key="2">
    <source>
        <dbReference type="Proteomes" id="UP001607303"/>
    </source>
</evidence>
<organism evidence="1 2">
    <name type="scientific">Vespula maculifrons</name>
    <name type="common">Eastern yellow jacket</name>
    <name type="synonym">Wasp</name>
    <dbReference type="NCBI Taxonomy" id="7453"/>
    <lineage>
        <taxon>Eukaryota</taxon>
        <taxon>Metazoa</taxon>
        <taxon>Ecdysozoa</taxon>
        <taxon>Arthropoda</taxon>
        <taxon>Hexapoda</taxon>
        <taxon>Insecta</taxon>
        <taxon>Pterygota</taxon>
        <taxon>Neoptera</taxon>
        <taxon>Endopterygota</taxon>
        <taxon>Hymenoptera</taxon>
        <taxon>Apocrita</taxon>
        <taxon>Aculeata</taxon>
        <taxon>Vespoidea</taxon>
        <taxon>Vespidae</taxon>
        <taxon>Vespinae</taxon>
        <taxon>Vespula</taxon>
    </lineage>
</organism>
<reference evidence="1 2" key="1">
    <citation type="journal article" date="2024" name="Ann. Entomol. Soc. Am.">
        <title>Genomic analyses of the southern and eastern yellowjacket wasps (Hymenoptera: Vespidae) reveal evolutionary signatures of social life.</title>
        <authorList>
            <person name="Catto M.A."/>
            <person name="Caine P.B."/>
            <person name="Orr S.E."/>
            <person name="Hunt B.G."/>
            <person name="Goodisman M.A.D."/>
        </authorList>
    </citation>
    <scope>NUCLEOTIDE SEQUENCE [LARGE SCALE GENOMIC DNA]</scope>
    <source>
        <strain evidence="1">232</strain>
        <tissue evidence="1">Head and thorax</tissue>
    </source>
</reference>